<dbReference type="Proteomes" id="UP001444146">
    <property type="component" value="Unassembled WGS sequence"/>
</dbReference>
<evidence type="ECO:0000313" key="1">
    <source>
        <dbReference type="EMBL" id="MEO3990618.1"/>
    </source>
</evidence>
<keyword evidence="2" id="KW-1185">Reference proteome</keyword>
<comment type="caution">
    <text evidence="1">The sequence shown here is derived from an EMBL/GenBank/DDBJ whole genome shotgun (WGS) entry which is preliminary data.</text>
</comment>
<sequence length="170" mass="19384">MLRNDSMGDYLGDILSGRQQINSLYPEHAFLQSLPLLEEMMENNTQYFLLLTIDEAQGVVNDLIGYTDDFMSYRMGAGNIKDAWNGLRNTTLLMTWRDTNKICLNLRALFIKATPYRVNGVEYIKISGYSGLRRILNSTRYRANNLQMLELGIGRRGIQSAIINGAKFCI</sequence>
<gene>
    <name evidence="1" type="ORF">VSR74_12420</name>
</gene>
<name>A0ABV0HK00_9ENTR</name>
<dbReference type="EMBL" id="JAYMYY010000003">
    <property type="protein sequence ID" value="MEO3990618.1"/>
    <property type="molecule type" value="Genomic_DNA"/>
</dbReference>
<evidence type="ECO:0000313" key="2">
    <source>
        <dbReference type="Proteomes" id="UP001444146"/>
    </source>
</evidence>
<accession>A0ABV0HK00</accession>
<reference evidence="1 2" key="1">
    <citation type="submission" date="2024-01" db="EMBL/GenBank/DDBJ databases">
        <title>Pseudocitrobacter sp. Endophytic strain Cyp-38L.</title>
        <authorList>
            <person name="Amer M.A."/>
            <person name="Hamed S.M."/>
        </authorList>
    </citation>
    <scope>NUCLEOTIDE SEQUENCE [LARGE SCALE GENOMIC DNA]</scope>
    <source>
        <strain evidence="1 2">Cyp38S</strain>
    </source>
</reference>
<dbReference type="RefSeq" id="WP_347795025.1">
    <property type="nucleotide sequence ID" value="NZ_JAYMYY010000003.1"/>
</dbReference>
<organism evidence="1 2">
    <name type="scientific">Pseudocitrobacter cyperus</name>
    <dbReference type="NCBI Taxonomy" id="3112843"/>
    <lineage>
        <taxon>Bacteria</taxon>
        <taxon>Pseudomonadati</taxon>
        <taxon>Pseudomonadota</taxon>
        <taxon>Gammaproteobacteria</taxon>
        <taxon>Enterobacterales</taxon>
        <taxon>Enterobacteriaceae</taxon>
        <taxon>Pseudocitrobacter</taxon>
    </lineage>
</organism>
<proteinExistence type="predicted"/>
<protein>
    <submittedName>
        <fullName evidence="1">Uncharacterized protein</fullName>
    </submittedName>
</protein>